<reference evidence="2" key="1">
    <citation type="journal article" date="2019" name="Int. J. Syst. Evol. Microbiol.">
        <title>The Global Catalogue of Microorganisms (GCM) 10K type strain sequencing project: providing services to taxonomists for standard genome sequencing and annotation.</title>
        <authorList>
            <consortium name="The Broad Institute Genomics Platform"/>
            <consortium name="The Broad Institute Genome Sequencing Center for Infectious Disease"/>
            <person name="Wu L."/>
            <person name="Ma J."/>
        </authorList>
    </citation>
    <scope>NUCLEOTIDE SEQUENCE [LARGE SCALE GENOMIC DNA]</scope>
    <source>
        <strain evidence="2">JCM 4565</strain>
    </source>
</reference>
<name>A0ABP3GVF9_9ACTN</name>
<dbReference type="Proteomes" id="UP001500063">
    <property type="component" value="Unassembled WGS sequence"/>
</dbReference>
<sequence>MAAPLRESSADRLASVVAFAVNPNKWIHWLNPYIWYLALRGGPVPKGPLGKGMHAAQVRAWQAERCSRRPR</sequence>
<evidence type="ECO:0000313" key="2">
    <source>
        <dbReference type="Proteomes" id="UP001500063"/>
    </source>
</evidence>
<dbReference type="EMBL" id="BAAABW010000017">
    <property type="protein sequence ID" value="GAA0353460.1"/>
    <property type="molecule type" value="Genomic_DNA"/>
</dbReference>
<gene>
    <name evidence="1" type="ORF">GCM10010319_33290</name>
</gene>
<proteinExistence type="predicted"/>
<comment type="caution">
    <text evidence="1">The sequence shown here is derived from an EMBL/GenBank/DDBJ whole genome shotgun (WGS) entry which is preliminary data.</text>
</comment>
<protein>
    <submittedName>
        <fullName evidence="1">Uncharacterized protein</fullName>
    </submittedName>
</protein>
<accession>A0ABP3GVF9</accession>
<organism evidence="1 2">
    <name type="scientific">Streptomyces blastmyceticus</name>
    <dbReference type="NCBI Taxonomy" id="68180"/>
    <lineage>
        <taxon>Bacteria</taxon>
        <taxon>Bacillati</taxon>
        <taxon>Actinomycetota</taxon>
        <taxon>Actinomycetes</taxon>
        <taxon>Kitasatosporales</taxon>
        <taxon>Streptomycetaceae</taxon>
        <taxon>Streptomyces</taxon>
    </lineage>
</organism>
<keyword evidence="2" id="KW-1185">Reference proteome</keyword>
<dbReference type="RefSeq" id="WP_344118518.1">
    <property type="nucleotide sequence ID" value="NZ_BAAABW010000017.1"/>
</dbReference>
<evidence type="ECO:0000313" key="1">
    <source>
        <dbReference type="EMBL" id="GAA0353460.1"/>
    </source>
</evidence>